<reference evidence="2" key="1">
    <citation type="submission" date="2016-11" db="EMBL/GenBank/DDBJ databases">
        <authorList>
            <person name="Varghese N."/>
            <person name="Submissions S."/>
        </authorList>
    </citation>
    <scope>NUCLEOTIDE SEQUENCE [LARGE SCALE GENOMIC DNA]</scope>
    <source>
        <strain evidence="2">DSM 16057</strain>
    </source>
</reference>
<evidence type="ECO:0000313" key="2">
    <source>
        <dbReference type="Proteomes" id="UP000184529"/>
    </source>
</evidence>
<sequence length="184" mass="21691">MELYEEFKQRKQKGEKLDFESLSPEQLKQLWWDERVSDRLIAELFDVPRSRVRTRRQRLGMRFHEMCWSEFLLELSAKPGNKDFLTSVAKAVTHFAFRNGPVEDLHANGQLSQQDMKILNKFMVNRLAYVFHLIFTGQWEKFFYLVAAHDLIFGHDWDDPELDDGGFKQLYALAAEKAAVTKES</sequence>
<dbReference type="EMBL" id="FQZM01000004">
    <property type="protein sequence ID" value="SHI42212.1"/>
    <property type="molecule type" value="Genomic_DNA"/>
</dbReference>
<dbReference type="OrthoDB" id="1921697at2"/>
<evidence type="ECO:0000313" key="1">
    <source>
        <dbReference type="EMBL" id="SHI42212.1"/>
    </source>
</evidence>
<organism evidence="1 2">
    <name type="scientific">Desulfofundulus thermosubterraneus DSM 16057</name>
    <dbReference type="NCBI Taxonomy" id="1121432"/>
    <lineage>
        <taxon>Bacteria</taxon>
        <taxon>Bacillati</taxon>
        <taxon>Bacillota</taxon>
        <taxon>Clostridia</taxon>
        <taxon>Eubacteriales</taxon>
        <taxon>Peptococcaceae</taxon>
        <taxon>Desulfofundulus</taxon>
    </lineage>
</organism>
<name>A0A1M6B0H1_9FIRM</name>
<dbReference type="Proteomes" id="UP000184529">
    <property type="component" value="Unassembled WGS sequence"/>
</dbReference>
<dbReference type="RefSeq" id="WP_072866972.1">
    <property type="nucleotide sequence ID" value="NZ_FQZM01000004.1"/>
</dbReference>
<dbReference type="AlphaFoldDB" id="A0A1M6B0H1"/>
<protein>
    <submittedName>
        <fullName evidence="1">Uncharacterized protein</fullName>
    </submittedName>
</protein>
<proteinExistence type="predicted"/>
<accession>A0A1M6B0H1</accession>
<keyword evidence="2" id="KW-1185">Reference proteome</keyword>
<gene>
    <name evidence="1" type="ORF">SAMN02745219_00265</name>
</gene>